<dbReference type="InterPro" id="IPR050109">
    <property type="entry name" value="HTH-type_TetR-like_transc_reg"/>
</dbReference>
<evidence type="ECO:0000256" key="2">
    <source>
        <dbReference type="ARBA" id="ARBA00023125"/>
    </source>
</evidence>
<reference evidence="6 7" key="1">
    <citation type="submission" date="2020-10" db="EMBL/GenBank/DDBJ databases">
        <title>Sequencing the genomes of 1000 actinobacteria strains.</title>
        <authorList>
            <person name="Klenk H.-P."/>
        </authorList>
    </citation>
    <scope>NUCLEOTIDE SEQUENCE [LARGE SCALE GENOMIC DNA]</scope>
    <source>
        <strain evidence="6 7">DSM 43173</strain>
    </source>
</reference>
<keyword evidence="7" id="KW-1185">Reference proteome</keyword>
<name>A0ABR9LRL5_9ACTN</name>
<feature type="DNA-binding region" description="H-T-H motif" evidence="4">
    <location>
        <begin position="35"/>
        <end position="54"/>
    </location>
</feature>
<comment type="caution">
    <text evidence="6">The sequence shown here is derived from an EMBL/GenBank/DDBJ whole genome shotgun (WGS) entry which is preliminary data.</text>
</comment>
<dbReference type="InterPro" id="IPR009057">
    <property type="entry name" value="Homeodomain-like_sf"/>
</dbReference>
<dbReference type="PRINTS" id="PR00455">
    <property type="entry name" value="HTHTETR"/>
</dbReference>
<dbReference type="Pfam" id="PF21597">
    <property type="entry name" value="TetR_C_43"/>
    <property type="match status" value="1"/>
</dbReference>
<dbReference type="EMBL" id="JADBEK010000001">
    <property type="protein sequence ID" value="MBE1583314.1"/>
    <property type="molecule type" value="Genomic_DNA"/>
</dbReference>
<dbReference type="RefSeq" id="WP_192784427.1">
    <property type="nucleotide sequence ID" value="NZ_JADBEK010000001.1"/>
</dbReference>
<organism evidence="6 7">
    <name type="scientific">Nonomuraea angiospora</name>
    <dbReference type="NCBI Taxonomy" id="46172"/>
    <lineage>
        <taxon>Bacteria</taxon>
        <taxon>Bacillati</taxon>
        <taxon>Actinomycetota</taxon>
        <taxon>Actinomycetes</taxon>
        <taxon>Streptosporangiales</taxon>
        <taxon>Streptosporangiaceae</taxon>
        <taxon>Nonomuraea</taxon>
    </lineage>
</organism>
<dbReference type="SUPFAM" id="SSF46689">
    <property type="entry name" value="Homeodomain-like"/>
    <property type="match status" value="1"/>
</dbReference>
<evidence type="ECO:0000256" key="1">
    <source>
        <dbReference type="ARBA" id="ARBA00023015"/>
    </source>
</evidence>
<dbReference type="PANTHER" id="PTHR30055">
    <property type="entry name" value="HTH-TYPE TRANSCRIPTIONAL REGULATOR RUTR"/>
    <property type="match status" value="1"/>
</dbReference>
<keyword evidence="3" id="KW-0804">Transcription</keyword>
<dbReference type="InterPro" id="IPR049445">
    <property type="entry name" value="TetR_SbtR-like_C"/>
</dbReference>
<dbReference type="Proteomes" id="UP000633509">
    <property type="component" value="Unassembled WGS sequence"/>
</dbReference>
<keyword evidence="1" id="KW-0805">Transcription regulation</keyword>
<dbReference type="Pfam" id="PF00440">
    <property type="entry name" value="TetR_N"/>
    <property type="match status" value="1"/>
</dbReference>
<sequence length="211" mass="23368">MPTSARPLRRDAQRNRDLLVTAARELFAARGLDVPLDEIARTAGVSSGTLYNHFPSRDDLVDAVFADRTATVVQISEHALSMPDAWGGLVHFLERVCELQAADRGYNDLVSHRGPQPTPAGDPAHGYAMMSRIIERAHEAGVLRPDCTLEDMVFVTWGIARTVEATAAVRPEVWRRHLALILDGFRAPAAHPLPEPPLRPDELVRIMRELC</sequence>
<dbReference type="PROSITE" id="PS50977">
    <property type="entry name" value="HTH_TETR_2"/>
    <property type="match status" value="1"/>
</dbReference>
<gene>
    <name evidence="6" type="ORF">H4W80_001572</name>
</gene>
<dbReference type="InterPro" id="IPR001647">
    <property type="entry name" value="HTH_TetR"/>
</dbReference>
<keyword evidence="2 4" id="KW-0238">DNA-binding</keyword>
<accession>A0ABR9LRL5</accession>
<dbReference type="PANTHER" id="PTHR30055:SF234">
    <property type="entry name" value="HTH-TYPE TRANSCRIPTIONAL REGULATOR BETI"/>
    <property type="match status" value="1"/>
</dbReference>
<feature type="domain" description="HTH tetR-type" evidence="5">
    <location>
        <begin position="13"/>
        <end position="72"/>
    </location>
</feature>
<evidence type="ECO:0000259" key="5">
    <source>
        <dbReference type="PROSITE" id="PS50977"/>
    </source>
</evidence>
<dbReference type="InterPro" id="IPR036271">
    <property type="entry name" value="Tet_transcr_reg_TetR-rel_C_sf"/>
</dbReference>
<evidence type="ECO:0000256" key="4">
    <source>
        <dbReference type="PROSITE-ProRule" id="PRU00335"/>
    </source>
</evidence>
<protein>
    <submittedName>
        <fullName evidence="6">AcrR family transcriptional regulator</fullName>
    </submittedName>
</protein>
<evidence type="ECO:0000256" key="3">
    <source>
        <dbReference type="ARBA" id="ARBA00023163"/>
    </source>
</evidence>
<dbReference type="Gene3D" id="1.10.357.10">
    <property type="entry name" value="Tetracycline Repressor, domain 2"/>
    <property type="match status" value="1"/>
</dbReference>
<dbReference type="SUPFAM" id="SSF48498">
    <property type="entry name" value="Tetracyclin repressor-like, C-terminal domain"/>
    <property type="match status" value="1"/>
</dbReference>
<proteinExistence type="predicted"/>
<evidence type="ECO:0000313" key="7">
    <source>
        <dbReference type="Proteomes" id="UP000633509"/>
    </source>
</evidence>
<evidence type="ECO:0000313" key="6">
    <source>
        <dbReference type="EMBL" id="MBE1583314.1"/>
    </source>
</evidence>